<gene>
    <name evidence="3" type="ORF">ABID43_004512</name>
</gene>
<organism evidence="3 4">
    <name type="scientific">Methylobacterium goesingense</name>
    <dbReference type="NCBI Taxonomy" id="243690"/>
    <lineage>
        <taxon>Bacteria</taxon>
        <taxon>Pseudomonadati</taxon>
        <taxon>Pseudomonadota</taxon>
        <taxon>Alphaproteobacteria</taxon>
        <taxon>Hyphomicrobiales</taxon>
        <taxon>Methylobacteriaceae</taxon>
        <taxon>Methylobacterium</taxon>
    </lineage>
</organism>
<dbReference type="Proteomes" id="UP001549145">
    <property type="component" value="Unassembled WGS sequence"/>
</dbReference>
<dbReference type="Pfam" id="PF13175">
    <property type="entry name" value="AAA_15"/>
    <property type="match status" value="1"/>
</dbReference>
<dbReference type="Gene3D" id="3.40.50.300">
    <property type="entry name" value="P-loop containing nucleotide triphosphate hydrolases"/>
    <property type="match status" value="1"/>
</dbReference>
<dbReference type="InterPro" id="IPR051396">
    <property type="entry name" value="Bact_Antivir_Def_Nuclease"/>
</dbReference>
<evidence type="ECO:0000259" key="2">
    <source>
        <dbReference type="Pfam" id="PF20469"/>
    </source>
</evidence>
<keyword evidence="4" id="KW-1185">Reference proteome</keyword>
<evidence type="ECO:0000313" key="4">
    <source>
        <dbReference type="Proteomes" id="UP001549145"/>
    </source>
</evidence>
<sequence length="544" mass="61388">MYYNPQNTVEFKLTFINISSGDLLRLTPEQRDKISDIITDEKLQLIVRYPPNEKCVTMALRRTPRDERFRDQAISTALQGKRGSAVKQSITENYPEFAPSAPENMNVGAAKEFLKAQIAALPADQHEMIEGPLPTGMGSSIRNLLPEPIYIPAVKNLIDDLKTTQSTPFGRLMGLLLEGLASELANIQESLSSLNMLLNRIDEGDGFTDHRHDTVKILEGTIQGFLQDNFPAIKLELSVPPPELKTILSAAQIYIDDGSRDLIDNKGDGIKRSLTFALLQTYVRHRELSVIPQPEIEGIIATRRPLIFLFEEPELYLHPRSQRILFKTLAKISDSNQVVVTTHSPIFFEPGVTANFIRVSKEAATPKPVGRLYPINLNLDADKAEVFRLTKFENTDAAFFSRGVVLFEGESDDFYCKHTAKILNEEWCFESRCMSLVRVSGKGNFAKFRRFFESFGLPVKVVADLDAIFEGYHHLGAPAALTEVRARAIIGIDRRIKDLGTKAEPSARKIRDKIYTSSFKDRYYKSKEILRKIQETGHIDQNQI</sequence>
<dbReference type="SUPFAM" id="SSF52540">
    <property type="entry name" value="P-loop containing nucleoside triphosphate hydrolases"/>
    <property type="match status" value="1"/>
</dbReference>
<accession>A0ABV2LAS0</accession>
<protein>
    <recommendedName>
        <fullName evidence="5">ATP-dependent endonuclease</fullName>
    </recommendedName>
</protein>
<feature type="domain" description="OLD protein-like TOPRIM" evidence="2">
    <location>
        <begin position="399"/>
        <end position="466"/>
    </location>
</feature>
<feature type="domain" description="Endonuclease GajA/Old nuclease/RecF-like AAA" evidence="1">
    <location>
        <begin position="125"/>
        <end position="347"/>
    </location>
</feature>
<comment type="caution">
    <text evidence="3">The sequence shown here is derived from an EMBL/GenBank/DDBJ whole genome shotgun (WGS) entry which is preliminary data.</text>
</comment>
<dbReference type="Pfam" id="PF20469">
    <property type="entry name" value="OLD-like_TOPRIM"/>
    <property type="match status" value="1"/>
</dbReference>
<dbReference type="EMBL" id="JBEPMM010000020">
    <property type="protein sequence ID" value="MET3694947.1"/>
    <property type="molecule type" value="Genomic_DNA"/>
</dbReference>
<dbReference type="InterPro" id="IPR041685">
    <property type="entry name" value="AAA_GajA/Old/RecF-like"/>
</dbReference>
<dbReference type="InterPro" id="IPR027417">
    <property type="entry name" value="P-loop_NTPase"/>
</dbReference>
<proteinExistence type="predicted"/>
<evidence type="ECO:0000313" key="3">
    <source>
        <dbReference type="EMBL" id="MET3694947.1"/>
    </source>
</evidence>
<evidence type="ECO:0008006" key="5">
    <source>
        <dbReference type="Google" id="ProtNLM"/>
    </source>
</evidence>
<dbReference type="PANTHER" id="PTHR43581:SF4">
    <property type="entry name" value="ATP_GTP PHOSPHATASE"/>
    <property type="match status" value="1"/>
</dbReference>
<reference evidence="3 4" key="1">
    <citation type="submission" date="2024-06" db="EMBL/GenBank/DDBJ databases">
        <title>Genomic Encyclopedia of Type Strains, Phase IV (KMG-IV): sequencing the most valuable type-strain genomes for metagenomic binning, comparative biology and taxonomic classification.</title>
        <authorList>
            <person name="Goeker M."/>
        </authorList>
    </citation>
    <scope>NUCLEOTIDE SEQUENCE [LARGE SCALE GENOMIC DNA]</scope>
    <source>
        <strain evidence="3 4">DSM 21331</strain>
    </source>
</reference>
<name>A0ABV2LAS0_9HYPH</name>
<dbReference type="PANTHER" id="PTHR43581">
    <property type="entry name" value="ATP/GTP PHOSPHATASE"/>
    <property type="match status" value="1"/>
</dbReference>
<dbReference type="InterPro" id="IPR034139">
    <property type="entry name" value="TOPRIM_OLD"/>
</dbReference>
<evidence type="ECO:0000259" key="1">
    <source>
        <dbReference type="Pfam" id="PF13175"/>
    </source>
</evidence>